<keyword evidence="5" id="KW-1185">Reference proteome</keyword>
<organism evidence="4 5">
    <name type="scientific">Kouleothrix aurantiaca</name>
    <dbReference type="NCBI Taxonomy" id="186479"/>
    <lineage>
        <taxon>Bacteria</taxon>
        <taxon>Bacillati</taxon>
        <taxon>Chloroflexota</taxon>
        <taxon>Chloroflexia</taxon>
        <taxon>Chloroflexales</taxon>
        <taxon>Roseiflexineae</taxon>
        <taxon>Roseiflexaceae</taxon>
        <taxon>Kouleothrix</taxon>
    </lineage>
</organism>
<dbReference type="PROSITE" id="PS50110">
    <property type="entry name" value="RESPONSE_REGULATORY"/>
    <property type="match status" value="1"/>
</dbReference>
<dbReference type="AlphaFoldDB" id="A0A0P9HI43"/>
<dbReference type="InterPro" id="IPR001789">
    <property type="entry name" value="Sig_transdc_resp-reg_receiver"/>
</dbReference>
<dbReference type="Pfam" id="PF00072">
    <property type="entry name" value="Response_reg"/>
    <property type="match status" value="1"/>
</dbReference>
<dbReference type="PANTHER" id="PTHR45339:SF3">
    <property type="entry name" value="HISTIDINE KINASE"/>
    <property type="match status" value="1"/>
</dbReference>
<dbReference type="InterPro" id="IPR011006">
    <property type="entry name" value="CheY-like_superfamily"/>
</dbReference>
<evidence type="ECO:0000313" key="4">
    <source>
        <dbReference type="EMBL" id="KPV54486.1"/>
    </source>
</evidence>
<evidence type="ECO:0000313" key="5">
    <source>
        <dbReference type="Proteomes" id="UP000050509"/>
    </source>
</evidence>
<feature type="modified residue" description="4-aspartylphosphate" evidence="2">
    <location>
        <position position="52"/>
    </location>
</feature>
<proteinExistence type="predicted"/>
<dbReference type="SUPFAM" id="SSF52172">
    <property type="entry name" value="CheY-like"/>
    <property type="match status" value="1"/>
</dbReference>
<sequence length="132" mass="14223">MAQILIVEDAPDNRTIAELILLDAGHTVMSVGDGASALSVAASLQPDVILMDLSLPRLDGWEATRRLKENPATCGIPVIAFTAHALPNDLDRARAAGCDAVIAKPFEIDNFLRQIDRAIVQPLERSRGNERA</sequence>
<keyword evidence="1 2" id="KW-0597">Phosphoprotein</keyword>
<dbReference type="Gene3D" id="3.40.50.2300">
    <property type="match status" value="1"/>
</dbReference>
<evidence type="ECO:0000259" key="3">
    <source>
        <dbReference type="PROSITE" id="PS50110"/>
    </source>
</evidence>
<comment type="caution">
    <text evidence="4">The sequence shown here is derived from an EMBL/GenBank/DDBJ whole genome shotgun (WGS) entry which is preliminary data.</text>
</comment>
<dbReference type="PANTHER" id="PTHR45339">
    <property type="entry name" value="HYBRID SIGNAL TRANSDUCTION HISTIDINE KINASE J"/>
    <property type="match status" value="1"/>
</dbReference>
<dbReference type="EMBL" id="LJCR01000050">
    <property type="protein sequence ID" value="KPV54486.1"/>
    <property type="molecule type" value="Genomic_DNA"/>
</dbReference>
<accession>A0A0P9HI43</accession>
<dbReference type="GO" id="GO:0000160">
    <property type="term" value="P:phosphorelay signal transduction system"/>
    <property type="evidence" value="ECO:0007669"/>
    <property type="project" value="InterPro"/>
</dbReference>
<dbReference type="SMART" id="SM00448">
    <property type="entry name" value="REC"/>
    <property type="match status" value="1"/>
</dbReference>
<protein>
    <recommendedName>
        <fullName evidence="3">Response regulatory domain-containing protein</fullName>
    </recommendedName>
</protein>
<evidence type="ECO:0000256" key="2">
    <source>
        <dbReference type="PROSITE-ProRule" id="PRU00169"/>
    </source>
</evidence>
<reference evidence="4 5" key="1">
    <citation type="submission" date="2015-09" db="EMBL/GenBank/DDBJ databases">
        <title>Draft genome sequence of Kouleothrix aurantiaca JCM 19913.</title>
        <authorList>
            <person name="Hemp J."/>
        </authorList>
    </citation>
    <scope>NUCLEOTIDE SEQUENCE [LARGE SCALE GENOMIC DNA]</scope>
    <source>
        <strain evidence="4 5">COM-B</strain>
    </source>
</reference>
<gene>
    <name evidence="4" type="ORF">SE17_03470</name>
</gene>
<evidence type="ECO:0000256" key="1">
    <source>
        <dbReference type="ARBA" id="ARBA00022553"/>
    </source>
</evidence>
<dbReference type="Proteomes" id="UP000050509">
    <property type="component" value="Unassembled WGS sequence"/>
</dbReference>
<feature type="domain" description="Response regulatory" evidence="3">
    <location>
        <begin position="3"/>
        <end position="119"/>
    </location>
</feature>
<dbReference type="PATRIC" id="fig|186479.3.peg.8688"/>
<name>A0A0P9HI43_9CHLR</name>